<evidence type="ECO:0000256" key="6">
    <source>
        <dbReference type="SAM" id="Coils"/>
    </source>
</evidence>
<dbReference type="InterPro" id="IPR010343">
    <property type="entry name" value="ArAE_1"/>
</dbReference>
<keyword evidence="6" id="KW-0175">Coiled coil</keyword>
<reference evidence="8 9" key="1">
    <citation type="submission" date="2020-07" db="EMBL/GenBank/DDBJ databases">
        <title>Alkalicella. sp. LB2 genome.</title>
        <authorList>
            <person name="Postec A."/>
            <person name="Quemeneur M."/>
        </authorList>
    </citation>
    <scope>NUCLEOTIDE SEQUENCE [LARGE SCALE GENOMIC DNA]</scope>
    <source>
        <strain evidence="8 9">LB2</strain>
    </source>
</reference>
<sequence length="294" mass="32523">MRFRLRPNVKIGMRTVKTALAVTIAITIAYILNLDSPFFVAIAAIITLQGNIVDSVRMGRDRILGTIIGALAGLAFSYLALGNPIIIGLGIIGLIYVSNLINFKKTISISSVVFVSIMLDFGGGNLIYSSLNRVIDTFVGITVAVLVNLAISPPFSRDIVTAACKDLVKDCSKVIISLVTKEEFSLTQIENELAILEREYPTYKREEETHLVKEGEVNVHEARVLVNKLFHNIHLLAEMGTEHKISPDNSALLYSVYQIEKSSDDNLTNEDRVYNYLLTKSIKIITELSEAFKS</sequence>
<dbReference type="Proteomes" id="UP000516160">
    <property type="component" value="Chromosome"/>
</dbReference>
<feature type="transmembrane region" description="Helical" evidence="7">
    <location>
        <begin position="85"/>
        <end position="102"/>
    </location>
</feature>
<evidence type="ECO:0000313" key="8">
    <source>
        <dbReference type="EMBL" id="QNO14583.1"/>
    </source>
</evidence>
<evidence type="ECO:0000256" key="3">
    <source>
        <dbReference type="ARBA" id="ARBA00022692"/>
    </source>
</evidence>
<evidence type="ECO:0000256" key="2">
    <source>
        <dbReference type="ARBA" id="ARBA00022475"/>
    </source>
</evidence>
<gene>
    <name evidence="8" type="ORF">HYG86_07200</name>
</gene>
<dbReference type="KEGG" id="acae:HYG86_07200"/>
<dbReference type="PANTHER" id="PTHR30509">
    <property type="entry name" value="P-HYDROXYBENZOIC ACID EFFLUX PUMP SUBUNIT-RELATED"/>
    <property type="match status" value="1"/>
</dbReference>
<keyword evidence="9" id="KW-1185">Reference proteome</keyword>
<protein>
    <submittedName>
        <fullName evidence="8">FUSC family protein</fullName>
    </submittedName>
</protein>
<name>A0A7G9W7C1_ALKCA</name>
<keyword evidence="3 7" id="KW-0812">Transmembrane</keyword>
<keyword evidence="2" id="KW-1003">Cell membrane</keyword>
<evidence type="ECO:0000313" key="9">
    <source>
        <dbReference type="Proteomes" id="UP000516160"/>
    </source>
</evidence>
<accession>A0A7G9W7C1</accession>
<dbReference type="RefSeq" id="WP_213168399.1">
    <property type="nucleotide sequence ID" value="NZ_CP058559.1"/>
</dbReference>
<evidence type="ECO:0000256" key="4">
    <source>
        <dbReference type="ARBA" id="ARBA00022989"/>
    </source>
</evidence>
<dbReference type="PANTHER" id="PTHR30509:SF9">
    <property type="entry name" value="MULTIDRUG RESISTANCE PROTEIN MDTO"/>
    <property type="match status" value="1"/>
</dbReference>
<keyword evidence="4 7" id="KW-1133">Transmembrane helix</keyword>
<evidence type="ECO:0000256" key="7">
    <source>
        <dbReference type="SAM" id="Phobius"/>
    </source>
</evidence>
<evidence type="ECO:0000256" key="1">
    <source>
        <dbReference type="ARBA" id="ARBA00004651"/>
    </source>
</evidence>
<organism evidence="8 9">
    <name type="scientific">Alkalicella caledoniensis</name>
    <dbReference type="NCBI Taxonomy" id="2731377"/>
    <lineage>
        <taxon>Bacteria</taxon>
        <taxon>Bacillati</taxon>
        <taxon>Bacillota</taxon>
        <taxon>Clostridia</taxon>
        <taxon>Eubacteriales</taxon>
        <taxon>Proteinivoracaceae</taxon>
        <taxon>Alkalicella</taxon>
    </lineage>
</organism>
<feature type="coiled-coil region" evidence="6">
    <location>
        <begin position="179"/>
        <end position="206"/>
    </location>
</feature>
<feature type="transmembrane region" description="Helical" evidence="7">
    <location>
        <begin position="12"/>
        <end position="32"/>
    </location>
</feature>
<evidence type="ECO:0000256" key="5">
    <source>
        <dbReference type="ARBA" id="ARBA00023136"/>
    </source>
</evidence>
<feature type="transmembrane region" description="Helical" evidence="7">
    <location>
        <begin position="109"/>
        <end position="128"/>
    </location>
</feature>
<proteinExistence type="predicted"/>
<dbReference type="Pfam" id="PF06081">
    <property type="entry name" value="ArAE_1"/>
    <property type="match status" value="1"/>
</dbReference>
<dbReference type="AlphaFoldDB" id="A0A7G9W7C1"/>
<comment type="subcellular location">
    <subcellularLocation>
        <location evidence="1">Cell membrane</location>
        <topology evidence="1">Multi-pass membrane protein</topology>
    </subcellularLocation>
</comment>
<dbReference type="GO" id="GO:0005886">
    <property type="term" value="C:plasma membrane"/>
    <property type="evidence" value="ECO:0007669"/>
    <property type="project" value="UniProtKB-SubCell"/>
</dbReference>
<feature type="transmembrane region" description="Helical" evidence="7">
    <location>
        <begin position="134"/>
        <end position="151"/>
    </location>
</feature>
<keyword evidence="5 7" id="KW-0472">Membrane</keyword>
<dbReference type="EMBL" id="CP058559">
    <property type="protein sequence ID" value="QNO14583.1"/>
    <property type="molecule type" value="Genomic_DNA"/>
</dbReference>